<evidence type="ECO:0000256" key="1">
    <source>
        <dbReference type="SAM" id="MobiDB-lite"/>
    </source>
</evidence>
<feature type="signal peptide" evidence="2">
    <location>
        <begin position="1"/>
        <end position="20"/>
    </location>
</feature>
<keyword evidence="2" id="KW-0732">Signal</keyword>
<protein>
    <submittedName>
        <fullName evidence="3">Uncharacterized protein</fullName>
    </submittedName>
</protein>
<evidence type="ECO:0000256" key="2">
    <source>
        <dbReference type="SAM" id="SignalP"/>
    </source>
</evidence>
<gene>
    <name evidence="3" type="ORF">TBIB3V08_LOCUS10317</name>
</gene>
<sequence>MKTSLLILTGILVTGRLTTGLEDPGSILSVTEWSGRLTTGLEDPGSNLSGSLNSAAVLPSS</sequence>
<organism evidence="3">
    <name type="scientific">Timema bartmani</name>
    <dbReference type="NCBI Taxonomy" id="61472"/>
    <lineage>
        <taxon>Eukaryota</taxon>
        <taxon>Metazoa</taxon>
        <taxon>Ecdysozoa</taxon>
        <taxon>Arthropoda</taxon>
        <taxon>Hexapoda</taxon>
        <taxon>Insecta</taxon>
        <taxon>Pterygota</taxon>
        <taxon>Neoptera</taxon>
        <taxon>Polyneoptera</taxon>
        <taxon>Phasmatodea</taxon>
        <taxon>Timematodea</taxon>
        <taxon>Timematoidea</taxon>
        <taxon>Timematidae</taxon>
        <taxon>Timema</taxon>
    </lineage>
</organism>
<evidence type="ECO:0000313" key="3">
    <source>
        <dbReference type="EMBL" id="CAD7448024.1"/>
    </source>
</evidence>
<proteinExistence type="predicted"/>
<accession>A0A7R9F8W5</accession>
<name>A0A7R9F8W5_9NEOP</name>
<feature type="compositionally biased region" description="Polar residues" evidence="1">
    <location>
        <begin position="46"/>
        <end position="61"/>
    </location>
</feature>
<dbReference type="EMBL" id="OD569499">
    <property type="protein sequence ID" value="CAD7448024.1"/>
    <property type="molecule type" value="Genomic_DNA"/>
</dbReference>
<feature type="region of interest" description="Disordered" evidence="1">
    <location>
        <begin position="40"/>
        <end position="61"/>
    </location>
</feature>
<reference evidence="3" key="1">
    <citation type="submission" date="2020-11" db="EMBL/GenBank/DDBJ databases">
        <authorList>
            <person name="Tran Van P."/>
        </authorList>
    </citation>
    <scope>NUCLEOTIDE SEQUENCE</scope>
</reference>
<feature type="chain" id="PRO_5031211127" evidence="2">
    <location>
        <begin position="21"/>
        <end position="61"/>
    </location>
</feature>
<dbReference type="AlphaFoldDB" id="A0A7R9F8W5"/>